<feature type="domain" description="YagK/YfjJ C-terminal" evidence="1">
    <location>
        <begin position="129"/>
        <end position="276"/>
    </location>
</feature>
<reference evidence="3" key="1">
    <citation type="journal article" date="2020" name="MBio">
        <title>Horizontal gene transfer to a defensive symbiont with a reduced genome amongst a multipartite beetle microbiome.</title>
        <authorList>
            <person name="Waterworth S.C."/>
            <person name="Florez L.V."/>
            <person name="Rees E.R."/>
            <person name="Hertweck C."/>
            <person name="Kaltenpoth M."/>
            <person name="Kwan J.C."/>
        </authorList>
    </citation>
    <scope>NUCLEOTIDE SEQUENCE [LARGE SCALE GENOMIC DNA]</scope>
</reference>
<dbReference type="EMBL" id="WNDP01000115">
    <property type="protein sequence ID" value="KAF1020812.1"/>
    <property type="molecule type" value="Genomic_DNA"/>
</dbReference>
<dbReference type="Pfam" id="PF11726">
    <property type="entry name" value="YagK_YfjJ_C"/>
    <property type="match status" value="1"/>
</dbReference>
<organism evidence="2 3">
    <name type="scientific">Acinetobacter bereziniae</name>
    <name type="common">Acinetobacter genomosp. 10</name>
    <dbReference type="NCBI Taxonomy" id="106648"/>
    <lineage>
        <taxon>Bacteria</taxon>
        <taxon>Pseudomonadati</taxon>
        <taxon>Pseudomonadota</taxon>
        <taxon>Gammaproteobacteria</taxon>
        <taxon>Moraxellales</taxon>
        <taxon>Moraxellaceae</taxon>
        <taxon>Acinetobacter</taxon>
    </lineage>
</organism>
<name>A0A833USW7_ACIBZ</name>
<dbReference type="InterPro" id="IPR057271">
    <property type="entry name" value="YagK_YfjJ_C"/>
</dbReference>
<sequence>MSELVNESKILIEVECFVEYIVTRKSEPKNFYKDLIDLLIQFDQIYSPPFYYSASIGAFIELVIDFDEYLESGFYSLLLNKLKQIPFDKIQRSFKVHYRIHERRLRDHRYGESQNTKQLIARMKKVSDDYSRILVVRVDLAYPLKHQVQVGIKEFSHHMGILRKRINDQDKIFKGLIESAWALEQGTDKGYHCHLLLVYKGSERCKTYGIAKQVGDLWKSITGDLGCYFNCHDPDYLKQFSDLNRLGIGMIYRKDKDQVNNMLNTVKYLVRPEKENQHLRVKCKKRMRTFA</sequence>
<dbReference type="AlphaFoldDB" id="A0A833USW7"/>
<dbReference type="Proteomes" id="UP000490535">
    <property type="component" value="Unassembled WGS sequence"/>
</dbReference>
<proteinExistence type="predicted"/>
<evidence type="ECO:0000259" key="1">
    <source>
        <dbReference type="Pfam" id="PF11726"/>
    </source>
</evidence>
<gene>
    <name evidence="2" type="ORF">GAK29_03534</name>
</gene>
<protein>
    <recommendedName>
        <fullName evidence="1">YagK/YfjJ C-terminal domain-containing protein</fullName>
    </recommendedName>
</protein>
<evidence type="ECO:0000313" key="2">
    <source>
        <dbReference type="EMBL" id="KAF1020812.1"/>
    </source>
</evidence>
<comment type="caution">
    <text evidence="2">The sequence shown here is derived from an EMBL/GenBank/DDBJ whole genome shotgun (WGS) entry which is preliminary data.</text>
</comment>
<evidence type="ECO:0000313" key="3">
    <source>
        <dbReference type="Proteomes" id="UP000490535"/>
    </source>
</evidence>
<accession>A0A833USW7</accession>